<comment type="caution">
    <text evidence="1">The sequence shown here is derived from an EMBL/GenBank/DDBJ whole genome shotgun (WGS) entry which is preliminary data.</text>
</comment>
<dbReference type="Proteomes" id="UP000324222">
    <property type="component" value="Unassembled WGS sequence"/>
</dbReference>
<dbReference type="EMBL" id="VSRR010000220">
    <property type="protein sequence ID" value="MPC12509.1"/>
    <property type="molecule type" value="Genomic_DNA"/>
</dbReference>
<sequence length="225" mass="23683">MYRNFGTRELTNCYADITTLDAMKEGLTKYTGGQPRRAPPTAAALPLFAASTTAAAAATSPCLLHLHLLGCCCCFFRPVLQSLLPLRAPSAAAPASRFSFHGVRWRRAAVLARRGGASFASVLFLLPGFATRRGELAGRATRERLSSCQSGPRNVGCKQVHVVMGSAEVASSRHVRAKILAGPMLAVGIKSAASESGWHLLARSSRLAADTAAGAGPSPDHLMLL</sequence>
<proteinExistence type="predicted"/>
<gene>
    <name evidence="1" type="ORF">E2C01_005211</name>
</gene>
<organism evidence="1 2">
    <name type="scientific">Portunus trituberculatus</name>
    <name type="common">Swimming crab</name>
    <name type="synonym">Neptunus trituberculatus</name>
    <dbReference type="NCBI Taxonomy" id="210409"/>
    <lineage>
        <taxon>Eukaryota</taxon>
        <taxon>Metazoa</taxon>
        <taxon>Ecdysozoa</taxon>
        <taxon>Arthropoda</taxon>
        <taxon>Crustacea</taxon>
        <taxon>Multicrustacea</taxon>
        <taxon>Malacostraca</taxon>
        <taxon>Eumalacostraca</taxon>
        <taxon>Eucarida</taxon>
        <taxon>Decapoda</taxon>
        <taxon>Pleocyemata</taxon>
        <taxon>Brachyura</taxon>
        <taxon>Eubrachyura</taxon>
        <taxon>Portunoidea</taxon>
        <taxon>Portunidae</taxon>
        <taxon>Portuninae</taxon>
        <taxon>Portunus</taxon>
    </lineage>
</organism>
<accession>A0A5B7CSR2</accession>
<keyword evidence="2" id="KW-1185">Reference proteome</keyword>
<evidence type="ECO:0000313" key="2">
    <source>
        <dbReference type="Proteomes" id="UP000324222"/>
    </source>
</evidence>
<dbReference type="AlphaFoldDB" id="A0A5B7CSR2"/>
<protein>
    <submittedName>
        <fullName evidence="1">Uncharacterized protein</fullName>
    </submittedName>
</protein>
<name>A0A5B7CSR2_PORTR</name>
<evidence type="ECO:0000313" key="1">
    <source>
        <dbReference type="EMBL" id="MPC12509.1"/>
    </source>
</evidence>
<reference evidence="1 2" key="1">
    <citation type="submission" date="2019-05" db="EMBL/GenBank/DDBJ databases">
        <title>Another draft genome of Portunus trituberculatus and its Hox gene families provides insights of decapod evolution.</title>
        <authorList>
            <person name="Jeong J.-H."/>
            <person name="Song I."/>
            <person name="Kim S."/>
            <person name="Choi T."/>
            <person name="Kim D."/>
            <person name="Ryu S."/>
            <person name="Kim W."/>
        </authorList>
    </citation>
    <scope>NUCLEOTIDE SEQUENCE [LARGE SCALE GENOMIC DNA]</scope>
    <source>
        <tissue evidence="1">Muscle</tissue>
    </source>
</reference>